<dbReference type="GO" id="GO:0046872">
    <property type="term" value="F:metal ion binding"/>
    <property type="evidence" value="ECO:0007669"/>
    <property type="project" value="UniProtKB-KW"/>
</dbReference>
<evidence type="ECO:0000256" key="13">
    <source>
        <dbReference type="ARBA" id="ARBA00022842"/>
    </source>
</evidence>
<evidence type="ECO:0000256" key="3">
    <source>
        <dbReference type="ARBA" id="ARBA00004799"/>
    </source>
</evidence>
<evidence type="ECO:0000259" key="23">
    <source>
        <dbReference type="Pfam" id="PF02875"/>
    </source>
</evidence>
<dbReference type="FunFam" id="3.40.1190.10:FF:000011">
    <property type="entry name" value="Folylpolyglutamate synthase/dihydrofolate synthase"/>
    <property type="match status" value="1"/>
</dbReference>
<evidence type="ECO:0000256" key="5">
    <source>
        <dbReference type="ARBA" id="ARBA00008276"/>
    </source>
</evidence>
<evidence type="ECO:0000256" key="22">
    <source>
        <dbReference type="PIRNR" id="PIRNR001563"/>
    </source>
</evidence>
<dbReference type="KEGG" id="emi:Emin_1092"/>
<evidence type="ECO:0000259" key="24">
    <source>
        <dbReference type="Pfam" id="PF08245"/>
    </source>
</evidence>
<evidence type="ECO:0000256" key="21">
    <source>
        <dbReference type="ARBA" id="ARBA00049161"/>
    </source>
</evidence>
<dbReference type="GO" id="GO:0004326">
    <property type="term" value="F:tetrahydrofolylpolyglutamate synthase activity"/>
    <property type="evidence" value="ECO:0007669"/>
    <property type="project" value="UniProtKB-EC"/>
</dbReference>
<reference evidence="25 26" key="1">
    <citation type="journal article" date="2009" name="Appl. Environ. Microbiol.">
        <title>Genomic analysis of 'Elusimicrobium minutum,' the first cultivated representative of the phylum 'Elusimicrobia' (formerly termite group 1).</title>
        <authorList>
            <person name="Herlemann D.P.R."/>
            <person name="Geissinger O."/>
            <person name="Ikeda-Ohtsubo W."/>
            <person name="Kunin V."/>
            <person name="Sun H."/>
            <person name="Lapidus A."/>
            <person name="Hugenholtz P."/>
            <person name="Brune A."/>
        </authorList>
    </citation>
    <scope>NUCLEOTIDE SEQUENCE [LARGE SCALE GENOMIC DNA]</scope>
    <source>
        <strain evidence="25 26">Pei191</strain>
    </source>
</reference>
<evidence type="ECO:0000256" key="12">
    <source>
        <dbReference type="ARBA" id="ARBA00022840"/>
    </source>
</evidence>
<dbReference type="RefSeq" id="WP_012415259.1">
    <property type="nucleotide sequence ID" value="NC_010644.1"/>
</dbReference>
<dbReference type="PANTHER" id="PTHR11136">
    <property type="entry name" value="FOLYLPOLYGLUTAMATE SYNTHASE-RELATED"/>
    <property type="match status" value="1"/>
</dbReference>
<keyword evidence="13" id="KW-0460">Magnesium</keyword>
<keyword evidence="11 22" id="KW-0547">Nucleotide-binding</keyword>
<dbReference type="GO" id="GO:0005524">
    <property type="term" value="F:ATP binding"/>
    <property type="evidence" value="ECO:0007669"/>
    <property type="project" value="UniProtKB-KW"/>
</dbReference>
<protein>
    <recommendedName>
        <fullName evidence="8">Dihydrofolate synthase/folylpolyglutamate synthase</fullName>
        <ecNumber evidence="6">6.3.2.12</ecNumber>
        <ecNumber evidence="7">6.3.2.17</ecNumber>
    </recommendedName>
    <alternativeName>
        <fullName evidence="17">Folylpoly-gamma-glutamate synthetase-dihydrofolate synthetase</fullName>
    </alternativeName>
    <alternativeName>
        <fullName evidence="15">Folylpolyglutamate synthetase</fullName>
    </alternativeName>
    <alternativeName>
        <fullName evidence="16">Tetrahydrofolylpolyglutamate synthase</fullName>
    </alternativeName>
</protein>
<dbReference type="SUPFAM" id="SSF53623">
    <property type="entry name" value="MurD-like peptide ligases, catalytic domain"/>
    <property type="match status" value="1"/>
</dbReference>
<dbReference type="InterPro" id="IPR001645">
    <property type="entry name" value="Folylpolyglutamate_synth"/>
</dbReference>
<feature type="domain" description="Mur ligase C-terminal" evidence="23">
    <location>
        <begin position="281"/>
        <end position="363"/>
    </location>
</feature>
<comment type="catalytic activity">
    <reaction evidence="19">
        <text>10-formyltetrahydrofolyl-(gamma-L-Glu)(n) + L-glutamate + ATP = 10-formyltetrahydrofolyl-(gamma-L-Glu)(n+1) + ADP + phosphate + H(+)</text>
        <dbReference type="Rhea" id="RHEA:51904"/>
        <dbReference type="Rhea" id="RHEA-COMP:13088"/>
        <dbReference type="Rhea" id="RHEA-COMP:14300"/>
        <dbReference type="ChEBI" id="CHEBI:15378"/>
        <dbReference type="ChEBI" id="CHEBI:29985"/>
        <dbReference type="ChEBI" id="CHEBI:30616"/>
        <dbReference type="ChEBI" id="CHEBI:43474"/>
        <dbReference type="ChEBI" id="CHEBI:134413"/>
        <dbReference type="ChEBI" id="CHEBI:456216"/>
        <dbReference type="EC" id="6.3.2.17"/>
    </reaction>
</comment>
<dbReference type="PROSITE" id="PS01011">
    <property type="entry name" value="FOLYLPOLYGLU_SYNT_1"/>
    <property type="match status" value="1"/>
</dbReference>
<dbReference type="PIRSF" id="PIRSF001563">
    <property type="entry name" value="Folylpolyglu_synth"/>
    <property type="match status" value="1"/>
</dbReference>
<dbReference type="GO" id="GO:0005737">
    <property type="term" value="C:cytoplasm"/>
    <property type="evidence" value="ECO:0007669"/>
    <property type="project" value="TreeGrafter"/>
</dbReference>
<evidence type="ECO:0000256" key="4">
    <source>
        <dbReference type="ARBA" id="ARBA00005150"/>
    </source>
</evidence>
<evidence type="ECO:0000256" key="11">
    <source>
        <dbReference type="ARBA" id="ARBA00022741"/>
    </source>
</evidence>
<dbReference type="PROSITE" id="PS01012">
    <property type="entry name" value="FOLYLPOLYGLU_SYNT_2"/>
    <property type="match status" value="1"/>
</dbReference>
<dbReference type="STRING" id="445932.Emin_1092"/>
<evidence type="ECO:0000256" key="18">
    <source>
        <dbReference type="ARBA" id="ARBA00047493"/>
    </source>
</evidence>
<dbReference type="OrthoDB" id="9809356at2"/>
<dbReference type="HOGENOM" id="CLU_015869_1_1_0"/>
<comment type="cofactor">
    <cofactor evidence="1">
        <name>Mg(2+)</name>
        <dbReference type="ChEBI" id="CHEBI:18420"/>
    </cofactor>
</comment>
<evidence type="ECO:0000313" key="26">
    <source>
        <dbReference type="Proteomes" id="UP000001029"/>
    </source>
</evidence>
<comment type="catalytic activity">
    <reaction evidence="20">
        <text>(6R)-5,10-methylenetetrahydrofolyl-(gamma-L-Glu)(n) + L-glutamate + ATP = (6R)-5,10-methylenetetrahydrofolyl-(gamma-L-Glu)(n+1) + ADP + phosphate + H(+)</text>
        <dbReference type="Rhea" id="RHEA:51912"/>
        <dbReference type="Rhea" id="RHEA-COMP:13257"/>
        <dbReference type="Rhea" id="RHEA-COMP:13258"/>
        <dbReference type="ChEBI" id="CHEBI:15378"/>
        <dbReference type="ChEBI" id="CHEBI:29985"/>
        <dbReference type="ChEBI" id="CHEBI:30616"/>
        <dbReference type="ChEBI" id="CHEBI:43474"/>
        <dbReference type="ChEBI" id="CHEBI:136572"/>
        <dbReference type="ChEBI" id="CHEBI:456216"/>
        <dbReference type="EC" id="6.3.2.17"/>
    </reaction>
</comment>
<keyword evidence="26" id="KW-1185">Reference proteome</keyword>
<dbReference type="InterPro" id="IPR036565">
    <property type="entry name" value="Mur-like_cat_sf"/>
</dbReference>
<dbReference type="NCBIfam" id="TIGR01499">
    <property type="entry name" value="folC"/>
    <property type="match status" value="1"/>
</dbReference>
<keyword evidence="12 22" id="KW-0067">ATP-binding</keyword>
<evidence type="ECO:0000313" key="25">
    <source>
        <dbReference type="EMBL" id="ACC98644.1"/>
    </source>
</evidence>
<evidence type="ECO:0000256" key="19">
    <source>
        <dbReference type="ARBA" id="ARBA00047808"/>
    </source>
</evidence>
<accession>B2KDP8</accession>
<evidence type="ECO:0000256" key="7">
    <source>
        <dbReference type="ARBA" id="ARBA00013025"/>
    </source>
</evidence>
<comment type="function">
    <text evidence="2">Functions in two distinct reactions of the de novo folate biosynthetic pathway. Catalyzes the addition of a glutamate residue to dihydropteroate (7,8-dihydropteroate or H2Pte) to form dihydrofolate (7,8-dihydrofolate monoglutamate or H2Pte-Glu). Also catalyzes successive additions of L-glutamate to tetrahydrofolate or 10-formyltetrahydrofolate or 5,10-methylenetetrahydrofolate, leading to folylpolyglutamate derivatives.</text>
</comment>
<evidence type="ECO:0000256" key="1">
    <source>
        <dbReference type="ARBA" id="ARBA00001946"/>
    </source>
</evidence>
<dbReference type="InterPro" id="IPR036615">
    <property type="entry name" value="Mur_ligase_C_dom_sf"/>
</dbReference>
<keyword evidence="9 22" id="KW-0436">Ligase</keyword>
<dbReference type="EC" id="6.3.2.17" evidence="7"/>
<dbReference type="GO" id="GO:0008841">
    <property type="term" value="F:dihydrofolate synthase activity"/>
    <property type="evidence" value="ECO:0007669"/>
    <property type="project" value="UniProtKB-EC"/>
</dbReference>
<evidence type="ECO:0000256" key="6">
    <source>
        <dbReference type="ARBA" id="ARBA00013023"/>
    </source>
</evidence>
<gene>
    <name evidence="25" type="ordered locus">Emin_1092</name>
</gene>
<evidence type="ECO:0000256" key="10">
    <source>
        <dbReference type="ARBA" id="ARBA00022723"/>
    </source>
</evidence>
<comment type="pathway">
    <text evidence="3">Cofactor biosynthesis; tetrahydrofolate biosynthesis; 7,8-dihydrofolate from 2-amino-4-hydroxy-6-hydroxymethyl-7,8-dihydropteridine diphosphate and 4-aminobenzoate: step 2/2.</text>
</comment>
<dbReference type="EMBL" id="CP001055">
    <property type="protein sequence ID" value="ACC98644.1"/>
    <property type="molecule type" value="Genomic_DNA"/>
</dbReference>
<dbReference type="AlphaFoldDB" id="B2KDP8"/>
<dbReference type="GO" id="GO:0046656">
    <property type="term" value="P:folic acid biosynthetic process"/>
    <property type="evidence" value="ECO:0007669"/>
    <property type="project" value="UniProtKB-KW"/>
</dbReference>
<dbReference type="InterPro" id="IPR004101">
    <property type="entry name" value="Mur_ligase_C"/>
</dbReference>
<dbReference type="Pfam" id="PF08245">
    <property type="entry name" value="Mur_ligase_M"/>
    <property type="match status" value="1"/>
</dbReference>
<dbReference type="SUPFAM" id="SSF53244">
    <property type="entry name" value="MurD-like peptide ligases, peptide-binding domain"/>
    <property type="match status" value="1"/>
</dbReference>
<evidence type="ECO:0000256" key="14">
    <source>
        <dbReference type="ARBA" id="ARBA00022909"/>
    </source>
</evidence>
<evidence type="ECO:0000256" key="16">
    <source>
        <dbReference type="ARBA" id="ARBA00030592"/>
    </source>
</evidence>
<comment type="catalytic activity">
    <reaction evidence="18">
        <text>(6S)-5,6,7,8-tetrahydrofolyl-(gamma-L-Glu)(n) + L-glutamate + ATP = (6S)-5,6,7,8-tetrahydrofolyl-(gamma-L-Glu)(n+1) + ADP + phosphate + H(+)</text>
        <dbReference type="Rhea" id="RHEA:10580"/>
        <dbReference type="Rhea" id="RHEA-COMP:14738"/>
        <dbReference type="Rhea" id="RHEA-COMP:14740"/>
        <dbReference type="ChEBI" id="CHEBI:15378"/>
        <dbReference type="ChEBI" id="CHEBI:29985"/>
        <dbReference type="ChEBI" id="CHEBI:30616"/>
        <dbReference type="ChEBI" id="CHEBI:43474"/>
        <dbReference type="ChEBI" id="CHEBI:141005"/>
        <dbReference type="ChEBI" id="CHEBI:456216"/>
        <dbReference type="EC" id="6.3.2.17"/>
    </reaction>
</comment>
<evidence type="ECO:0000256" key="2">
    <source>
        <dbReference type="ARBA" id="ARBA00002714"/>
    </source>
</evidence>
<dbReference type="EC" id="6.3.2.12" evidence="6"/>
<comment type="catalytic activity">
    <reaction evidence="21">
        <text>7,8-dihydropteroate + L-glutamate + ATP = 7,8-dihydrofolate + ADP + phosphate + H(+)</text>
        <dbReference type="Rhea" id="RHEA:23584"/>
        <dbReference type="ChEBI" id="CHEBI:15378"/>
        <dbReference type="ChEBI" id="CHEBI:17839"/>
        <dbReference type="ChEBI" id="CHEBI:29985"/>
        <dbReference type="ChEBI" id="CHEBI:30616"/>
        <dbReference type="ChEBI" id="CHEBI:43474"/>
        <dbReference type="ChEBI" id="CHEBI:57451"/>
        <dbReference type="ChEBI" id="CHEBI:456216"/>
        <dbReference type="EC" id="6.3.2.12"/>
    </reaction>
</comment>
<organism evidence="25 26">
    <name type="scientific">Elusimicrobium minutum (strain Pei191)</name>
    <dbReference type="NCBI Taxonomy" id="445932"/>
    <lineage>
        <taxon>Bacteria</taxon>
        <taxon>Pseudomonadati</taxon>
        <taxon>Elusimicrobiota</taxon>
        <taxon>Elusimicrobia</taxon>
        <taxon>Elusimicrobiales</taxon>
        <taxon>Elusimicrobiaceae</taxon>
        <taxon>Elusimicrobium</taxon>
    </lineage>
</organism>
<dbReference type="Gene3D" id="3.40.1190.10">
    <property type="entry name" value="Mur-like, catalytic domain"/>
    <property type="match status" value="1"/>
</dbReference>
<keyword evidence="10" id="KW-0479">Metal-binding</keyword>
<dbReference type="InterPro" id="IPR018109">
    <property type="entry name" value="Folylpolyglutamate_synth_CS"/>
</dbReference>
<evidence type="ECO:0000256" key="15">
    <source>
        <dbReference type="ARBA" id="ARBA00030048"/>
    </source>
</evidence>
<comment type="pathway">
    <text evidence="4">Cofactor biosynthesis; tetrahydrofolylpolyglutamate biosynthesis.</text>
</comment>
<dbReference type="PANTHER" id="PTHR11136:SF0">
    <property type="entry name" value="DIHYDROFOLATE SYNTHETASE-RELATED"/>
    <property type="match status" value="1"/>
</dbReference>
<comment type="similarity">
    <text evidence="5 22">Belongs to the folylpolyglutamate synthase family.</text>
</comment>
<dbReference type="Gene3D" id="3.90.190.20">
    <property type="entry name" value="Mur ligase, C-terminal domain"/>
    <property type="match status" value="1"/>
</dbReference>
<feature type="domain" description="Mur ligase central" evidence="24">
    <location>
        <begin position="45"/>
        <end position="256"/>
    </location>
</feature>
<keyword evidence="14" id="KW-0289">Folate biosynthesis</keyword>
<name>B2KDP8_ELUMP</name>
<evidence type="ECO:0000256" key="9">
    <source>
        <dbReference type="ARBA" id="ARBA00022598"/>
    </source>
</evidence>
<evidence type="ECO:0000256" key="20">
    <source>
        <dbReference type="ARBA" id="ARBA00049035"/>
    </source>
</evidence>
<dbReference type="Proteomes" id="UP000001029">
    <property type="component" value="Chromosome"/>
</dbReference>
<proteinExistence type="inferred from homology"/>
<dbReference type="Pfam" id="PF02875">
    <property type="entry name" value="Mur_ligase_C"/>
    <property type="match status" value="1"/>
</dbReference>
<evidence type="ECO:0000256" key="8">
    <source>
        <dbReference type="ARBA" id="ARBA00019357"/>
    </source>
</evidence>
<evidence type="ECO:0000256" key="17">
    <source>
        <dbReference type="ARBA" id="ARBA00032510"/>
    </source>
</evidence>
<sequence>MSFEAIYKKILKRHFTIKKEQNFNAVNFALFNLGSPHKKIKTVHIAGTNGKGSTAVMTANILSAAGFKTGLYTSPHIITPCERVKINGKNINKKSFAAAIKKVLAAEVEPLNYFEILTCAAFYYFAKNKVDYAVVETGLGGLMDATNVLIPVLTAVTSIDFDHKDILGGTIQKIAAQKAGIIKPGVPCVAGEIKGSAKKILLETAKKNKAPLYFTRGAKEIKYLKNGTMTAVYKNGKKINLKLLGYPQTINAAIAAKSARILRVKEKHIKTGIEKSMLESRFEIIKQKGKTLILDGGHNAEAAKNLIETYKNMPFYPNAELVFASSKDKEYGKIINMLAPHFSAVNLTSYPSVRAAAPKDIKACSKPVFYPKTKILSLKKLPCFDFKRHTLFCGSFYLTAYVKEKLNISR</sequence>
<dbReference type="InterPro" id="IPR013221">
    <property type="entry name" value="Mur_ligase_cen"/>
</dbReference>